<evidence type="ECO:0000259" key="8">
    <source>
        <dbReference type="PROSITE" id="PS50848"/>
    </source>
</evidence>
<dbReference type="PROSITE" id="PS50848">
    <property type="entry name" value="START"/>
    <property type="match status" value="1"/>
</dbReference>
<dbReference type="GO" id="GO:0070508">
    <property type="term" value="P:cholesterol import"/>
    <property type="evidence" value="ECO:0007669"/>
    <property type="project" value="TreeGrafter"/>
</dbReference>
<dbReference type="RefSeq" id="XP_004403666.1">
    <property type="nucleotide sequence ID" value="XM_004403609.1"/>
</dbReference>
<comment type="function">
    <text evidence="4">May be involved in the intracellular transport of sterols or other lipids. May bind cholesterol or other sterols.</text>
</comment>
<dbReference type="SMART" id="SM00234">
    <property type="entry name" value="START"/>
    <property type="match status" value="1"/>
</dbReference>
<dbReference type="GO" id="GO:0015485">
    <property type="term" value="F:cholesterol binding"/>
    <property type="evidence" value="ECO:0007669"/>
    <property type="project" value="TreeGrafter"/>
</dbReference>
<dbReference type="Proteomes" id="UP000245340">
    <property type="component" value="Unplaced"/>
</dbReference>
<name>A0A9B0GQ71_ODORO</name>
<protein>
    <recommendedName>
        <fullName evidence="5">StAR-related lipid transfer protein 5</fullName>
    </recommendedName>
    <alternativeName>
        <fullName evidence="6">START domain-containing protein 5</fullName>
    </alternativeName>
</protein>
<reference evidence="10" key="1">
    <citation type="submission" date="2025-08" db="UniProtKB">
        <authorList>
            <consortium name="RefSeq"/>
        </authorList>
    </citation>
    <scope>IDENTIFICATION</scope>
</reference>
<feature type="domain" description="START" evidence="8">
    <location>
        <begin position="11"/>
        <end position="213"/>
    </location>
</feature>
<dbReference type="InterPro" id="IPR043556">
    <property type="entry name" value="StARD5/6"/>
</dbReference>
<dbReference type="Gene3D" id="3.30.530.20">
    <property type="match status" value="1"/>
</dbReference>
<accession>A0A9B0GQ71</accession>
<evidence type="ECO:0000256" key="2">
    <source>
        <dbReference type="ARBA" id="ARBA00023055"/>
    </source>
</evidence>
<dbReference type="InterPro" id="IPR002913">
    <property type="entry name" value="START_lipid-bd_dom"/>
</dbReference>
<feature type="region of interest" description="Disordered" evidence="7">
    <location>
        <begin position="240"/>
        <end position="291"/>
    </location>
</feature>
<gene>
    <name evidence="10" type="primary">STARD5</name>
</gene>
<evidence type="ECO:0000256" key="7">
    <source>
        <dbReference type="SAM" id="MobiDB-lite"/>
    </source>
</evidence>
<proteinExistence type="predicted"/>
<dbReference type="FunFam" id="3.30.530.20:FF:000031">
    <property type="entry name" value="StAR-related lipid transfer protein 5"/>
    <property type="match status" value="1"/>
</dbReference>
<keyword evidence="9" id="KW-1185">Reference proteome</keyword>
<keyword evidence="1" id="KW-0813">Transport</keyword>
<dbReference type="PANTHER" id="PTHR46374">
    <property type="entry name" value="PROTEIN CBG07384"/>
    <property type="match status" value="1"/>
</dbReference>
<dbReference type="InterPro" id="IPR023393">
    <property type="entry name" value="START-like_dom_sf"/>
</dbReference>
<sequence length="335" mass="36693">MDPALAAQMSEAVAEKVLRYRRDESGWKICREGNGVSVSWRPSMEFPGNLYRGEGIVNATPEKVWGCIKPLAGTLRDKWDENVSSFEIIESLTDMLCVSRTASPPAAMKLISPRDFVDLVLVKKYEDGTLSSNAVNVEHPLCPLKPGYVRGFNHPCGCFCEPLPGEPEKTNLVTFFQTDLSGYLPRSVVDSFFPRSMAGFYANLEKAVKTLDRLRPPPRLSERTPIDAASQALLPSWKASPRRTWATETPEAARAALSSSVESQPPEDLGHGDPGSRPSKESQPPEDLGHGVRRVKLCAGLGVRKHAPGPVPTTHSECLFLDSAFTRSCSDVLSL</sequence>
<dbReference type="GO" id="GO:0120020">
    <property type="term" value="F:cholesterol transfer activity"/>
    <property type="evidence" value="ECO:0007669"/>
    <property type="project" value="TreeGrafter"/>
</dbReference>
<evidence type="ECO:0000256" key="6">
    <source>
        <dbReference type="ARBA" id="ARBA00079051"/>
    </source>
</evidence>
<dbReference type="SUPFAM" id="SSF55961">
    <property type="entry name" value="Bet v1-like"/>
    <property type="match status" value="1"/>
</dbReference>
<evidence type="ECO:0000313" key="9">
    <source>
        <dbReference type="Proteomes" id="UP000245340"/>
    </source>
</evidence>
<dbReference type="Pfam" id="PF01852">
    <property type="entry name" value="START"/>
    <property type="match status" value="1"/>
</dbReference>
<dbReference type="AlphaFoldDB" id="A0A9B0GQ71"/>
<keyword evidence="2" id="KW-0445">Lipid transport</keyword>
<evidence type="ECO:0000256" key="5">
    <source>
        <dbReference type="ARBA" id="ARBA00070240"/>
    </source>
</evidence>
<evidence type="ECO:0000256" key="4">
    <source>
        <dbReference type="ARBA" id="ARBA00024750"/>
    </source>
</evidence>
<evidence type="ECO:0000256" key="3">
    <source>
        <dbReference type="ARBA" id="ARBA00023121"/>
    </source>
</evidence>
<organism evidence="9 10">
    <name type="scientific">Odobenus rosmarus divergens</name>
    <name type="common">Pacific walrus</name>
    <dbReference type="NCBI Taxonomy" id="9708"/>
    <lineage>
        <taxon>Eukaryota</taxon>
        <taxon>Metazoa</taxon>
        <taxon>Chordata</taxon>
        <taxon>Craniata</taxon>
        <taxon>Vertebrata</taxon>
        <taxon>Euteleostomi</taxon>
        <taxon>Mammalia</taxon>
        <taxon>Eutheria</taxon>
        <taxon>Laurasiatheria</taxon>
        <taxon>Carnivora</taxon>
        <taxon>Caniformia</taxon>
        <taxon>Pinnipedia</taxon>
        <taxon>Odobenidae</taxon>
        <taxon>Odobenus</taxon>
    </lineage>
</organism>
<evidence type="ECO:0000313" key="10">
    <source>
        <dbReference type="RefSeq" id="XP_004403666.1"/>
    </source>
</evidence>
<dbReference type="PANTHER" id="PTHR46374:SF3">
    <property type="entry name" value="STAR-RELATED LIPID TRANSFER PROTEIN 5"/>
    <property type="match status" value="1"/>
</dbReference>
<evidence type="ECO:0000256" key="1">
    <source>
        <dbReference type="ARBA" id="ARBA00022448"/>
    </source>
</evidence>
<keyword evidence="3" id="KW-0446">Lipid-binding</keyword>